<evidence type="ECO:0000313" key="2">
    <source>
        <dbReference type="EMBL" id="MPC71376.1"/>
    </source>
</evidence>
<evidence type="ECO:0000313" key="3">
    <source>
        <dbReference type="Proteomes" id="UP000324222"/>
    </source>
</evidence>
<reference evidence="2 3" key="1">
    <citation type="submission" date="2019-05" db="EMBL/GenBank/DDBJ databases">
        <title>Another draft genome of Portunus trituberculatus and its Hox gene families provides insights of decapod evolution.</title>
        <authorList>
            <person name="Jeong J.-H."/>
            <person name="Song I."/>
            <person name="Kim S."/>
            <person name="Choi T."/>
            <person name="Kim D."/>
            <person name="Ryu S."/>
            <person name="Kim W."/>
        </authorList>
    </citation>
    <scope>NUCLEOTIDE SEQUENCE [LARGE SCALE GENOMIC DNA]</scope>
    <source>
        <tissue evidence="2">Muscle</tissue>
    </source>
</reference>
<sequence length="78" mass="8265">MVSSASESTSEPSSSVASMDLSAPPALSPPLSQVYRGTSPSCIIQCAKEDVSEEDMCLVEMKAHEVRTVAMSALFKKI</sequence>
<comment type="caution">
    <text evidence="2">The sequence shown here is derived from an EMBL/GenBank/DDBJ whole genome shotgun (WGS) entry which is preliminary data.</text>
</comment>
<evidence type="ECO:0000256" key="1">
    <source>
        <dbReference type="SAM" id="MobiDB-lite"/>
    </source>
</evidence>
<dbReference type="EMBL" id="VSRR010032767">
    <property type="protein sequence ID" value="MPC71376.1"/>
    <property type="molecule type" value="Genomic_DNA"/>
</dbReference>
<gene>
    <name evidence="2" type="ORF">E2C01_065653</name>
</gene>
<feature type="region of interest" description="Disordered" evidence="1">
    <location>
        <begin position="1"/>
        <end position="32"/>
    </location>
</feature>
<proteinExistence type="predicted"/>
<accession>A0A5B7HN53</accession>
<keyword evidence="3" id="KW-1185">Reference proteome</keyword>
<name>A0A5B7HN53_PORTR</name>
<organism evidence="2 3">
    <name type="scientific">Portunus trituberculatus</name>
    <name type="common">Swimming crab</name>
    <name type="synonym">Neptunus trituberculatus</name>
    <dbReference type="NCBI Taxonomy" id="210409"/>
    <lineage>
        <taxon>Eukaryota</taxon>
        <taxon>Metazoa</taxon>
        <taxon>Ecdysozoa</taxon>
        <taxon>Arthropoda</taxon>
        <taxon>Crustacea</taxon>
        <taxon>Multicrustacea</taxon>
        <taxon>Malacostraca</taxon>
        <taxon>Eumalacostraca</taxon>
        <taxon>Eucarida</taxon>
        <taxon>Decapoda</taxon>
        <taxon>Pleocyemata</taxon>
        <taxon>Brachyura</taxon>
        <taxon>Eubrachyura</taxon>
        <taxon>Portunoidea</taxon>
        <taxon>Portunidae</taxon>
        <taxon>Portuninae</taxon>
        <taxon>Portunus</taxon>
    </lineage>
</organism>
<dbReference type="Proteomes" id="UP000324222">
    <property type="component" value="Unassembled WGS sequence"/>
</dbReference>
<protein>
    <submittedName>
        <fullName evidence="2">Uncharacterized protein</fullName>
    </submittedName>
</protein>
<dbReference type="AlphaFoldDB" id="A0A5B7HN53"/>